<organism evidence="2 3">
    <name type="scientific">Staphylococcus lugdunensis</name>
    <dbReference type="NCBI Taxonomy" id="28035"/>
    <lineage>
        <taxon>Bacteria</taxon>
        <taxon>Bacillati</taxon>
        <taxon>Bacillota</taxon>
        <taxon>Bacilli</taxon>
        <taxon>Bacillales</taxon>
        <taxon>Staphylococcaceae</taxon>
        <taxon>Staphylococcus</taxon>
    </lineage>
</organism>
<protein>
    <recommendedName>
        <fullName evidence="1">Protein VraX</fullName>
    </recommendedName>
</protein>
<sequence>MKCREIKEEQVNMIIHKQNIENGVPIYEIITRTFKTITVKFDETFNKNEIYKLLSLLENDVDNMKLSY</sequence>
<comment type="caution">
    <text evidence="2">The sequence shown here is derived from an EMBL/GenBank/DDBJ whole genome shotgun (WGS) entry which is preliminary data.</text>
</comment>
<evidence type="ECO:0000313" key="2">
    <source>
        <dbReference type="EMBL" id="KXA36500.1"/>
    </source>
</evidence>
<dbReference type="Pfam" id="PF17412">
    <property type="entry name" value="VraX"/>
    <property type="match status" value="1"/>
</dbReference>
<dbReference type="AlphaFoldDB" id="A0ABD4EDL8"/>
<proteinExistence type="predicted"/>
<evidence type="ECO:0000256" key="1">
    <source>
        <dbReference type="ARBA" id="ARBA00013762"/>
    </source>
</evidence>
<name>A0ABD4EDL8_STALU</name>
<dbReference type="EMBL" id="LRQI01000091">
    <property type="protein sequence ID" value="KXA36500.1"/>
    <property type="molecule type" value="Genomic_DNA"/>
</dbReference>
<dbReference type="InterPro" id="IPR035374">
    <property type="entry name" value="VraX"/>
</dbReference>
<gene>
    <name evidence="2" type="ORF">HMPREF3225_02261</name>
</gene>
<accession>A0ABD4EDL8</accession>
<dbReference type="Proteomes" id="UP000070063">
    <property type="component" value="Unassembled WGS sequence"/>
</dbReference>
<evidence type="ECO:0000313" key="3">
    <source>
        <dbReference type="Proteomes" id="UP000070063"/>
    </source>
</evidence>
<reference evidence="2 3" key="1">
    <citation type="submission" date="2016-01" db="EMBL/GenBank/DDBJ databases">
        <authorList>
            <person name="Mitreva M."/>
            <person name="Pepin K.H."/>
            <person name="Mihindukulasuriya K.A."/>
            <person name="Fulton R."/>
            <person name="Fronick C."/>
            <person name="O'Laughlin M."/>
            <person name="Miner T."/>
            <person name="Herter B."/>
            <person name="Rosa B.A."/>
            <person name="Cordes M."/>
            <person name="Tomlinson C."/>
            <person name="Wollam A."/>
            <person name="Palsikar V.B."/>
            <person name="Mardis E.R."/>
            <person name="Wilson R.K."/>
        </authorList>
    </citation>
    <scope>NUCLEOTIDE SEQUENCE [LARGE SCALE GENOMIC DNA]</scope>
    <source>
        <strain evidence="2 3">MJR7738</strain>
    </source>
</reference>